<dbReference type="FunFam" id="3.30.160.60:FF:000358">
    <property type="entry name" value="zinc finger protein 24"/>
    <property type="match status" value="2"/>
</dbReference>
<dbReference type="FunFam" id="3.30.160.60:FF:000193">
    <property type="entry name" value="Zinc finger protein 300"/>
    <property type="match status" value="1"/>
</dbReference>
<dbReference type="GO" id="GO:0008270">
    <property type="term" value="F:zinc ion binding"/>
    <property type="evidence" value="ECO:0007669"/>
    <property type="project" value="UniProtKB-KW"/>
</dbReference>
<dbReference type="SUPFAM" id="SSF57667">
    <property type="entry name" value="beta-beta-alpha zinc fingers"/>
    <property type="match status" value="6"/>
</dbReference>
<dbReference type="GO" id="GO:0000981">
    <property type="term" value="F:DNA-binding transcription factor activity, RNA polymerase II-specific"/>
    <property type="evidence" value="ECO:0007669"/>
    <property type="project" value="TreeGrafter"/>
</dbReference>
<evidence type="ECO:0000313" key="14">
    <source>
        <dbReference type="Proteomes" id="UP001221898"/>
    </source>
</evidence>
<dbReference type="FunFam" id="3.30.160.60:FF:001732">
    <property type="entry name" value="Zgc:162936"/>
    <property type="match status" value="1"/>
</dbReference>
<feature type="region of interest" description="Disordered" evidence="11">
    <location>
        <begin position="26"/>
        <end position="65"/>
    </location>
</feature>
<keyword evidence="7" id="KW-0805">Transcription regulation</keyword>
<evidence type="ECO:0000259" key="12">
    <source>
        <dbReference type="PROSITE" id="PS50157"/>
    </source>
</evidence>
<keyword evidence="4" id="KW-0677">Repeat</keyword>
<feature type="domain" description="C2H2-type" evidence="12">
    <location>
        <begin position="523"/>
        <end position="550"/>
    </location>
</feature>
<feature type="domain" description="C2H2-type" evidence="12">
    <location>
        <begin position="495"/>
        <end position="522"/>
    </location>
</feature>
<feature type="domain" description="C2H2-type" evidence="12">
    <location>
        <begin position="411"/>
        <end position="438"/>
    </location>
</feature>
<dbReference type="FunFam" id="3.30.160.60:FF:002343">
    <property type="entry name" value="Zinc finger protein 33A"/>
    <property type="match status" value="5"/>
</dbReference>
<feature type="compositionally biased region" description="Basic and acidic residues" evidence="11">
    <location>
        <begin position="26"/>
        <end position="41"/>
    </location>
</feature>
<feature type="domain" description="C2H2-type" evidence="12">
    <location>
        <begin position="327"/>
        <end position="354"/>
    </location>
</feature>
<feature type="compositionally biased region" description="Basic and acidic residues" evidence="11">
    <location>
        <begin position="94"/>
        <end position="114"/>
    </location>
</feature>
<feature type="domain" description="C2H2-type" evidence="12">
    <location>
        <begin position="439"/>
        <end position="466"/>
    </location>
</feature>
<dbReference type="Pfam" id="PF13912">
    <property type="entry name" value="zf-C2H2_6"/>
    <property type="match status" value="1"/>
</dbReference>
<dbReference type="PANTHER" id="PTHR14003:SF23">
    <property type="entry name" value="ZINC FINGER PROTEIN 143"/>
    <property type="match status" value="1"/>
</dbReference>
<feature type="compositionally biased region" description="Polar residues" evidence="11">
    <location>
        <begin position="318"/>
        <end position="328"/>
    </location>
</feature>
<dbReference type="Proteomes" id="UP001221898">
    <property type="component" value="Unassembled WGS sequence"/>
</dbReference>
<evidence type="ECO:0000256" key="11">
    <source>
        <dbReference type="SAM" id="MobiDB-lite"/>
    </source>
</evidence>
<organism evidence="13 14">
    <name type="scientific">Aldrovandia affinis</name>
    <dbReference type="NCBI Taxonomy" id="143900"/>
    <lineage>
        <taxon>Eukaryota</taxon>
        <taxon>Metazoa</taxon>
        <taxon>Chordata</taxon>
        <taxon>Craniata</taxon>
        <taxon>Vertebrata</taxon>
        <taxon>Euteleostomi</taxon>
        <taxon>Actinopterygii</taxon>
        <taxon>Neopterygii</taxon>
        <taxon>Teleostei</taxon>
        <taxon>Notacanthiformes</taxon>
        <taxon>Halosauridae</taxon>
        <taxon>Aldrovandia</taxon>
    </lineage>
</organism>
<protein>
    <recommendedName>
        <fullName evidence="12">C2H2-type domain-containing protein</fullName>
    </recommendedName>
</protein>
<evidence type="ECO:0000256" key="5">
    <source>
        <dbReference type="ARBA" id="ARBA00022771"/>
    </source>
</evidence>
<feature type="domain" description="C2H2-type" evidence="12">
    <location>
        <begin position="467"/>
        <end position="494"/>
    </location>
</feature>
<dbReference type="PROSITE" id="PS50157">
    <property type="entry name" value="ZINC_FINGER_C2H2_2"/>
    <property type="match status" value="11"/>
</dbReference>
<dbReference type="PANTHER" id="PTHR14003">
    <property type="entry name" value="TRANSCRIPTIONAL REPRESSOR PROTEIN YY"/>
    <property type="match status" value="1"/>
</dbReference>
<dbReference type="EMBL" id="JAINUG010000570">
    <property type="protein sequence ID" value="KAJ8366589.1"/>
    <property type="molecule type" value="Genomic_DNA"/>
</dbReference>
<proteinExistence type="inferred from homology"/>
<keyword evidence="8" id="KW-0804">Transcription</keyword>
<feature type="region of interest" description="Disordered" evidence="11">
    <location>
        <begin position="94"/>
        <end position="135"/>
    </location>
</feature>
<feature type="domain" description="C2H2-type" evidence="12">
    <location>
        <begin position="383"/>
        <end position="410"/>
    </location>
</feature>
<evidence type="ECO:0000313" key="13">
    <source>
        <dbReference type="EMBL" id="KAJ8366589.1"/>
    </source>
</evidence>
<keyword evidence="3" id="KW-0479">Metal-binding</keyword>
<dbReference type="FunFam" id="3.30.160.60:FF:000638">
    <property type="entry name" value="Zinc finger protein 184"/>
    <property type="match status" value="1"/>
</dbReference>
<keyword evidence="6" id="KW-0862">Zinc</keyword>
<dbReference type="GO" id="GO:0000978">
    <property type="term" value="F:RNA polymerase II cis-regulatory region sequence-specific DNA binding"/>
    <property type="evidence" value="ECO:0007669"/>
    <property type="project" value="TreeGrafter"/>
</dbReference>
<dbReference type="SMART" id="SM00355">
    <property type="entry name" value="ZnF_C2H2"/>
    <property type="match status" value="12"/>
</dbReference>
<dbReference type="InterPro" id="IPR013087">
    <property type="entry name" value="Znf_C2H2_type"/>
</dbReference>
<feature type="domain" description="C2H2-type" evidence="12">
    <location>
        <begin position="607"/>
        <end position="634"/>
    </location>
</feature>
<comment type="subcellular location">
    <subcellularLocation>
        <location evidence="1">Nucleus</location>
    </subcellularLocation>
</comment>
<accession>A0AAD7R633</accession>
<dbReference type="PROSITE" id="PS00028">
    <property type="entry name" value="ZINC_FINGER_C2H2_1"/>
    <property type="match status" value="11"/>
</dbReference>
<gene>
    <name evidence="13" type="ORF">AAFF_G00350250</name>
</gene>
<dbReference type="AlphaFoldDB" id="A0AAD7R633"/>
<evidence type="ECO:0000256" key="7">
    <source>
        <dbReference type="ARBA" id="ARBA00023015"/>
    </source>
</evidence>
<feature type="domain" description="C2H2-type" evidence="12">
    <location>
        <begin position="579"/>
        <end position="606"/>
    </location>
</feature>
<comment type="similarity">
    <text evidence="2">Belongs to the krueppel C2H2-type zinc-finger protein family.</text>
</comment>
<evidence type="ECO:0000256" key="8">
    <source>
        <dbReference type="ARBA" id="ARBA00023163"/>
    </source>
</evidence>
<keyword evidence="5 10" id="KW-0863">Zinc-finger</keyword>
<feature type="region of interest" description="Disordered" evidence="11">
    <location>
        <begin position="1"/>
        <end position="20"/>
    </location>
</feature>
<feature type="domain" description="C2H2-type" evidence="12">
    <location>
        <begin position="551"/>
        <end position="578"/>
    </location>
</feature>
<dbReference type="Gene3D" id="3.30.160.60">
    <property type="entry name" value="Classic Zinc Finger"/>
    <property type="match status" value="11"/>
</dbReference>
<dbReference type="FunFam" id="3.30.160.60:FF:003288">
    <property type="entry name" value="Uncharacterized protein"/>
    <property type="match status" value="1"/>
</dbReference>
<reference evidence="13" key="1">
    <citation type="journal article" date="2023" name="Science">
        <title>Genome structures resolve the early diversification of teleost fishes.</title>
        <authorList>
            <person name="Parey E."/>
            <person name="Louis A."/>
            <person name="Montfort J."/>
            <person name="Bouchez O."/>
            <person name="Roques C."/>
            <person name="Iampietro C."/>
            <person name="Lluch J."/>
            <person name="Castinel A."/>
            <person name="Donnadieu C."/>
            <person name="Desvignes T."/>
            <person name="Floi Bucao C."/>
            <person name="Jouanno E."/>
            <person name="Wen M."/>
            <person name="Mejri S."/>
            <person name="Dirks R."/>
            <person name="Jansen H."/>
            <person name="Henkel C."/>
            <person name="Chen W.J."/>
            <person name="Zahm M."/>
            <person name="Cabau C."/>
            <person name="Klopp C."/>
            <person name="Thompson A.W."/>
            <person name="Robinson-Rechavi M."/>
            <person name="Braasch I."/>
            <person name="Lecointre G."/>
            <person name="Bobe J."/>
            <person name="Postlethwait J.H."/>
            <person name="Berthelot C."/>
            <person name="Roest Crollius H."/>
            <person name="Guiguen Y."/>
        </authorList>
    </citation>
    <scope>NUCLEOTIDE SEQUENCE</scope>
    <source>
        <strain evidence="13">NC1722</strain>
    </source>
</reference>
<feature type="compositionally biased region" description="Basic and acidic residues" evidence="11">
    <location>
        <begin position="51"/>
        <end position="65"/>
    </location>
</feature>
<evidence type="ECO:0000256" key="3">
    <source>
        <dbReference type="ARBA" id="ARBA00022723"/>
    </source>
</evidence>
<feature type="domain" description="C2H2-type" evidence="12">
    <location>
        <begin position="355"/>
        <end position="382"/>
    </location>
</feature>
<evidence type="ECO:0000256" key="6">
    <source>
        <dbReference type="ARBA" id="ARBA00022833"/>
    </source>
</evidence>
<dbReference type="GO" id="GO:0000785">
    <property type="term" value="C:chromatin"/>
    <property type="evidence" value="ECO:0007669"/>
    <property type="project" value="TreeGrafter"/>
</dbReference>
<evidence type="ECO:0000256" key="1">
    <source>
        <dbReference type="ARBA" id="ARBA00004123"/>
    </source>
</evidence>
<keyword evidence="9" id="KW-0539">Nucleus</keyword>
<dbReference type="Pfam" id="PF00096">
    <property type="entry name" value="zf-C2H2"/>
    <property type="match status" value="10"/>
</dbReference>
<dbReference type="GO" id="GO:0045893">
    <property type="term" value="P:positive regulation of DNA-templated transcription"/>
    <property type="evidence" value="ECO:0007669"/>
    <property type="project" value="UniProtKB-ARBA"/>
</dbReference>
<evidence type="ECO:0000256" key="9">
    <source>
        <dbReference type="ARBA" id="ARBA00023242"/>
    </source>
</evidence>
<sequence>MEYNQNADNRKGRSCPHLSCPYEDMKEESVMDSTDYTRVELRSSLNTSENTEDRKERKTGYEMSREGKDILFNMKEEEGERCVSVKMEREDGVRDEEGLWREQEKERIEQERDLNNQTAQTDRREKNGVKSECGQQEGGLSTLVMSLLLKQPRVLIRRLEFTNISVPVSSPPHSLSSKRDQGTRFPWRLHELSPVRMRSLGRKGEVMTRKMISQLEIPLKASSINGSCAEASCSSPVITHRNQSTGHLSEVSCQVFTCSHCPFVHMEEVKLHQHIEKVHPEEYSRSLRSGGKGAENPLPSSSTYQHPTPPKTLPTPTQSHTGTPGPHTCSQCGKSFTYPSLLTVHQRIHTGERPYHCFQCGKSFTRSSSLMLHQRTHTGERPYHCSQCGKSFTQSCSLMLHQQTHTGECPYHCSQCGKSFTRSSSLTLHQRTHTGERPYHCSQCGKSFNTLQDLKRHQRTHTGECPYPCSQCGKSFNTLYHLKRHLLVHTGERPYHCSQCGKSFTYPSLLTVHQRTHTGERPYPCSQCGKSFNTLQDLKRHQRTHTGERPYHCSQCGKSFNQSSSLILHQQTHTGERPYHCSQCGKSFNTLQVMKRHQRTHTGERPYPCSQCGKSFSEVGNLTKHQQIHTSKHPNAEPGVG</sequence>
<dbReference type="GO" id="GO:0031519">
    <property type="term" value="C:PcG protein complex"/>
    <property type="evidence" value="ECO:0007669"/>
    <property type="project" value="TreeGrafter"/>
</dbReference>
<keyword evidence="14" id="KW-1185">Reference proteome</keyword>
<name>A0AAD7R633_9TELE</name>
<dbReference type="InterPro" id="IPR036236">
    <property type="entry name" value="Znf_C2H2_sf"/>
</dbReference>
<evidence type="ECO:0000256" key="2">
    <source>
        <dbReference type="ARBA" id="ARBA00006991"/>
    </source>
</evidence>
<evidence type="ECO:0000256" key="10">
    <source>
        <dbReference type="PROSITE-ProRule" id="PRU00042"/>
    </source>
</evidence>
<feature type="region of interest" description="Disordered" evidence="11">
    <location>
        <begin position="281"/>
        <end position="328"/>
    </location>
</feature>
<dbReference type="GO" id="GO:0005667">
    <property type="term" value="C:transcription regulator complex"/>
    <property type="evidence" value="ECO:0007669"/>
    <property type="project" value="TreeGrafter"/>
</dbReference>
<evidence type="ECO:0000256" key="4">
    <source>
        <dbReference type="ARBA" id="ARBA00022737"/>
    </source>
</evidence>
<comment type="caution">
    <text evidence="13">The sequence shown here is derived from an EMBL/GenBank/DDBJ whole genome shotgun (WGS) entry which is preliminary data.</text>
</comment>